<dbReference type="PANTHER" id="PTHR43364:SF4">
    <property type="entry name" value="NAD(P)-LINKED OXIDOREDUCTASE SUPERFAMILY PROTEIN"/>
    <property type="match status" value="1"/>
</dbReference>
<evidence type="ECO:0000313" key="3">
    <source>
        <dbReference type="EMBL" id="KAF2226544.1"/>
    </source>
</evidence>
<dbReference type="InterPro" id="IPR020471">
    <property type="entry name" value="AKR"/>
</dbReference>
<sequence>MSGIKIVMGGLGMGEAMAGSNPLAGEAGVKELLPKLKELGVDTLDTAQLYGDSEKTLGNLDAGKDFIIDTKWFGGFKPGHITKDSVVSLAKQSIETLKVKQVDIFYIHAPDDSVPIEETLEGVNEVYKLGLFKRFGLSNYKAEDVEKIYNLAKEKGYPVPQAYQGNYSAVARLQETVLFPVLRKLNISFYAYSPIAGGFLTKTAEDIEKGAGRFDKNSPIGAMYHGMYAKPAYIKALKEWASIAEEVGISKAELAYRWVRFNSPLKPEYGDAIIIGGRTIDQVTQTLAGLNNGPLPDSALKRIDAVWDTIKHEAPLDNYHK</sequence>
<dbReference type="CDD" id="cd19075">
    <property type="entry name" value="AKR_AKR7A1-5"/>
    <property type="match status" value="1"/>
</dbReference>
<evidence type="ECO:0000259" key="2">
    <source>
        <dbReference type="Pfam" id="PF00248"/>
    </source>
</evidence>
<dbReference type="PANTHER" id="PTHR43364">
    <property type="entry name" value="NADH-SPECIFIC METHYLGLYOXAL REDUCTASE-RELATED"/>
    <property type="match status" value="1"/>
</dbReference>
<protein>
    <submittedName>
        <fullName evidence="3">Aldehyde reductase</fullName>
    </submittedName>
</protein>
<dbReference type="EMBL" id="ML992502">
    <property type="protein sequence ID" value="KAF2226544.1"/>
    <property type="molecule type" value="Genomic_DNA"/>
</dbReference>
<reference evidence="4" key="1">
    <citation type="journal article" date="2020" name="Stud. Mycol.">
        <title>101 Dothideomycetes genomes: A test case for predicting lifestyles and emergence of pathogens.</title>
        <authorList>
            <person name="Haridas S."/>
            <person name="Albert R."/>
            <person name="Binder M."/>
            <person name="Bloem J."/>
            <person name="LaButti K."/>
            <person name="Salamov A."/>
            <person name="Andreopoulos B."/>
            <person name="Baker S."/>
            <person name="Barry K."/>
            <person name="Bills G."/>
            <person name="Bluhm B."/>
            <person name="Cannon C."/>
            <person name="Castanera R."/>
            <person name="Culley D."/>
            <person name="Daum C."/>
            <person name="Ezra D."/>
            <person name="Gonzalez J."/>
            <person name="Henrissat B."/>
            <person name="Kuo A."/>
            <person name="Liang C."/>
            <person name="Lipzen A."/>
            <person name="Lutzoni F."/>
            <person name="Magnuson J."/>
            <person name="Mondo S."/>
            <person name="Nolan M."/>
            <person name="Ohm R."/>
            <person name="Pangilinan J."/>
            <person name="Park H.-J."/>
            <person name="Ramirez L."/>
            <person name="Alfaro M."/>
            <person name="Sun H."/>
            <person name="Tritt A."/>
            <person name="Yoshinaga Y."/>
            <person name="Zwiers L.-H."/>
            <person name="Turgeon B."/>
            <person name="Goodwin S."/>
            <person name="Spatafora J."/>
            <person name="Crous P."/>
            <person name="Grigoriev I."/>
        </authorList>
    </citation>
    <scope>NUCLEOTIDE SEQUENCE [LARGE SCALE GENOMIC DNA]</scope>
    <source>
        <strain evidence="4">CECT 20119</strain>
    </source>
</reference>
<evidence type="ECO:0000313" key="4">
    <source>
        <dbReference type="Proteomes" id="UP000799538"/>
    </source>
</evidence>
<accession>A0A6A6GLA4</accession>
<proteinExistence type="predicted"/>
<dbReference type="OrthoDB" id="48988at2759"/>
<dbReference type="Pfam" id="PF00248">
    <property type="entry name" value="Aldo_ket_red"/>
    <property type="match status" value="1"/>
</dbReference>
<dbReference type="PRINTS" id="PR00069">
    <property type="entry name" value="ALDKETRDTASE"/>
</dbReference>
<keyword evidence="4" id="KW-1185">Reference proteome</keyword>
<dbReference type="AlphaFoldDB" id="A0A6A6GLA4"/>
<evidence type="ECO:0000256" key="1">
    <source>
        <dbReference type="ARBA" id="ARBA00023002"/>
    </source>
</evidence>
<feature type="domain" description="NADP-dependent oxidoreductase" evidence="2">
    <location>
        <begin position="26"/>
        <end position="307"/>
    </location>
</feature>
<keyword evidence="1" id="KW-0560">Oxidoreductase</keyword>
<name>A0A6A6GLA4_9PEZI</name>
<dbReference type="GO" id="GO:0016491">
    <property type="term" value="F:oxidoreductase activity"/>
    <property type="evidence" value="ECO:0007669"/>
    <property type="project" value="UniProtKB-KW"/>
</dbReference>
<gene>
    <name evidence="3" type="ORF">BDZ85DRAFT_256348</name>
</gene>
<dbReference type="InterPro" id="IPR023210">
    <property type="entry name" value="NADP_OxRdtase_dom"/>
</dbReference>
<dbReference type="SUPFAM" id="SSF51430">
    <property type="entry name" value="NAD(P)-linked oxidoreductase"/>
    <property type="match status" value="1"/>
</dbReference>
<dbReference type="InterPro" id="IPR050523">
    <property type="entry name" value="AKR_Detox_Biosynth"/>
</dbReference>
<organism evidence="3 4">
    <name type="scientific">Elsinoe ampelina</name>
    <dbReference type="NCBI Taxonomy" id="302913"/>
    <lineage>
        <taxon>Eukaryota</taxon>
        <taxon>Fungi</taxon>
        <taxon>Dikarya</taxon>
        <taxon>Ascomycota</taxon>
        <taxon>Pezizomycotina</taxon>
        <taxon>Dothideomycetes</taxon>
        <taxon>Dothideomycetidae</taxon>
        <taxon>Myriangiales</taxon>
        <taxon>Elsinoaceae</taxon>
        <taxon>Elsinoe</taxon>
    </lineage>
</organism>
<dbReference type="InterPro" id="IPR036812">
    <property type="entry name" value="NAD(P)_OxRdtase_dom_sf"/>
</dbReference>
<dbReference type="Gene3D" id="3.20.20.100">
    <property type="entry name" value="NADP-dependent oxidoreductase domain"/>
    <property type="match status" value="1"/>
</dbReference>
<dbReference type="Proteomes" id="UP000799538">
    <property type="component" value="Unassembled WGS sequence"/>
</dbReference>